<feature type="non-terminal residue" evidence="1">
    <location>
        <position position="1"/>
    </location>
</feature>
<keyword evidence="2" id="KW-1185">Reference proteome</keyword>
<gene>
    <name evidence="1" type="ORF">X777_02773</name>
</gene>
<organism evidence="1 2">
    <name type="scientific">Ooceraea biroi</name>
    <name type="common">Clonal raider ant</name>
    <name type="synonym">Cerapachys biroi</name>
    <dbReference type="NCBI Taxonomy" id="2015173"/>
    <lineage>
        <taxon>Eukaryota</taxon>
        <taxon>Metazoa</taxon>
        <taxon>Ecdysozoa</taxon>
        <taxon>Arthropoda</taxon>
        <taxon>Hexapoda</taxon>
        <taxon>Insecta</taxon>
        <taxon>Pterygota</taxon>
        <taxon>Neoptera</taxon>
        <taxon>Endopterygota</taxon>
        <taxon>Hymenoptera</taxon>
        <taxon>Apocrita</taxon>
        <taxon>Aculeata</taxon>
        <taxon>Formicoidea</taxon>
        <taxon>Formicidae</taxon>
        <taxon>Dorylinae</taxon>
        <taxon>Ooceraea</taxon>
    </lineage>
</organism>
<dbReference type="Proteomes" id="UP000053097">
    <property type="component" value="Unassembled WGS sequence"/>
</dbReference>
<sequence>SARVLKRCRCSTAEEIGRLRALQNDLHYNRLRIRERRSMHYLCMRRNYNNCATTCAHVCVCARQRREWPLQNGRGCWAHSRFAEIVYRFVGSCRSLSSLIF</sequence>
<reference evidence="1 2" key="1">
    <citation type="journal article" date="2014" name="Curr. Biol.">
        <title>The genome of the clonal raider ant Cerapachys biroi.</title>
        <authorList>
            <person name="Oxley P.R."/>
            <person name="Ji L."/>
            <person name="Fetter-Pruneda I."/>
            <person name="McKenzie S.K."/>
            <person name="Li C."/>
            <person name="Hu H."/>
            <person name="Zhang G."/>
            <person name="Kronauer D.J."/>
        </authorList>
    </citation>
    <scope>NUCLEOTIDE SEQUENCE [LARGE SCALE GENOMIC DNA]</scope>
</reference>
<evidence type="ECO:0000313" key="2">
    <source>
        <dbReference type="Proteomes" id="UP000053097"/>
    </source>
</evidence>
<dbReference type="AlphaFoldDB" id="A0A026WLJ4"/>
<proteinExistence type="predicted"/>
<protein>
    <submittedName>
        <fullName evidence="1">Uncharacterized protein</fullName>
    </submittedName>
</protein>
<dbReference type="EMBL" id="KK107154">
    <property type="protein sequence ID" value="EZA56922.1"/>
    <property type="molecule type" value="Genomic_DNA"/>
</dbReference>
<evidence type="ECO:0000313" key="1">
    <source>
        <dbReference type="EMBL" id="EZA56922.1"/>
    </source>
</evidence>
<name>A0A026WLJ4_OOCBI</name>
<accession>A0A026WLJ4</accession>